<dbReference type="PIRSF" id="PIRSF006060">
    <property type="entry name" value="AA_transporter"/>
    <property type="match status" value="1"/>
</dbReference>
<dbReference type="AlphaFoldDB" id="A0AAE0TT33"/>
<evidence type="ECO:0008006" key="9">
    <source>
        <dbReference type="Google" id="ProtNLM"/>
    </source>
</evidence>
<dbReference type="GO" id="GO:0016020">
    <property type="term" value="C:membrane"/>
    <property type="evidence" value="ECO:0007669"/>
    <property type="project" value="UniProtKB-SubCell"/>
</dbReference>
<reference evidence="7" key="1">
    <citation type="submission" date="2023-07" db="EMBL/GenBank/DDBJ databases">
        <title>Black Yeasts Isolated from many extreme environments.</title>
        <authorList>
            <person name="Coleine C."/>
            <person name="Stajich J.E."/>
            <person name="Selbmann L."/>
        </authorList>
    </citation>
    <scope>NUCLEOTIDE SEQUENCE</scope>
    <source>
        <strain evidence="7">CCFEE 5485</strain>
    </source>
</reference>
<keyword evidence="5 6" id="KW-0472">Membrane</keyword>
<feature type="transmembrane region" description="Helical" evidence="6">
    <location>
        <begin position="52"/>
        <end position="76"/>
    </location>
</feature>
<dbReference type="Gene3D" id="1.20.1740.10">
    <property type="entry name" value="Amino acid/polyamine transporter I"/>
    <property type="match status" value="1"/>
</dbReference>
<comment type="subcellular location">
    <subcellularLocation>
        <location evidence="1">Membrane</location>
        <topology evidence="1">Multi-pass membrane protein</topology>
    </subcellularLocation>
</comment>
<keyword evidence="8" id="KW-1185">Reference proteome</keyword>
<feature type="transmembrane region" description="Helical" evidence="6">
    <location>
        <begin position="348"/>
        <end position="368"/>
    </location>
</feature>
<evidence type="ECO:0000256" key="6">
    <source>
        <dbReference type="SAM" id="Phobius"/>
    </source>
</evidence>
<evidence type="ECO:0000256" key="3">
    <source>
        <dbReference type="ARBA" id="ARBA00022692"/>
    </source>
</evidence>
<feature type="transmembrane region" description="Helical" evidence="6">
    <location>
        <begin position="21"/>
        <end position="46"/>
    </location>
</feature>
<evidence type="ECO:0000256" key="4">
    <source>
        <dbReference type="ARBA" id="ARBA00022989"/>
    </source>
</evidence>
<proteinExistence type="predicted"/>
<keyword evidence="3 6" id="KW-0812">Transmembrane</keyword>
<feature type="transmembrane region" description="Helical" evidence="6">
    <location>
        <begin position="451"/>
        <end position="470"/>
    </location>
</feature>
<feature type="transmembrane region" description="Helical" evidence="6">
    <location>
        <begin position="300"/>
        <end position="320"/>
    </location>
</feature>
<evidence type="ECO:0000313" key="7">
    <source>
        <dbReference type="EMBL" id="KAK3671583.1"/>
    </source>
</evidence>
<feature type="transmembrane region" description="Helical" evidence="6">
    <location>
        <begin position="168"/>
        <end position="191"/>
    </location>
</feature>
<dbReference type="InterPro" id="IPR002293">
    <property type="entry name" value="AA/rel_permease1"/>
</dbReference>
<dbReference type="PANTHER" id="PTHR45649:SF4">
    <property type="entry name" value="TRANSPORTER, PUTATIVE (EUROFUNG)-RELATED"/>
    <property type="match status" value="1"/>
</dbReference>
<evidence type="ECO:0000256" key="5">
    <source>
        <dbReference type="ARBA" id="ARBA00023136"/>
    </source>
</evidence>
<feature type="transmembrane region" description="Helical" evidence="6">
    <location>
        <begin position="141"/>
        <end position="161"/>
    </location>
</feature>
<feature type="transmembrane region" description="Helical" evidence="6">
    <location>
        <begin position="97"/>
        <end position="121"/>
    </location>
</feature>
<evidence type="ECO:0000256" key="1">
    <source>
        <dbReference type="ARBA" id="ARBA00004141"/>
    </source>
</evidence>
<feature type="transmembrane region" description="Helical" evidence="6">
    <location>
        <begin position="374"/>
        <end position="400"/>
    </location>
</feature>
<organism evidence="7 8">
    <name type="scientific">Recurvomyces mirabilis</name>
    <dbReference type="NCBI Taxonomy" id="574656"/>
    <lineage>
        <taxon>Eukaryota</taxon>
        <taxon>Fungi</taxon>
        <taxon>Dikarya</taxon>
        <taxon>Ascomycota</taxon>
        <taxon>Pezizomycotina</taxon>
        <taxon>Dothideomycetes</taxon>
        <taxon>Dothideomycetidae</taxon>
        <taxon>Mycosphaerellales</taxon>
        <taxon>Teratosphaeriaceae</taxon>
        <taxon>Recurvomyces</taxon>
    </lineage>
</organism>
<gene>
    <name evidence="7" type="ORF">LTR78_008506</name>
</gene>
<feature type="transmembrane region" description="Helical" evidence="6">
    <location>
        <begin position="211"/>
        <end position="234"/>
    </location>
</feature>
<keyword evidence="2" id="KW-0813">Transport</keyword>
<dbReference type="PANTHER" id="PTHR45649">
    <property type="entry name" value="AMINO-ACID PERMEASE BAT1"/>
    <property type="match status" value="1"/>
</dbReference>
<dbReference type="Pfam" id="PF13520">
    <property type="entry name" value="AA_permease_2"/>
    <property type="match status" value="1"/>
</dbReference>
<dbReference type="EMBL" id="JAUTXT010000041">
    <property type="protein sequence ID" value="KAK3671583.1"/>
    <property type="molecule type" value="Genomic_DNA"/>
</dbReference>
<evidence type="ECO:0000256" key="2">
    <source>
        <dbReference type="ARBA" id="ARBA00022448"/>
    </source>
</evidence>
<feature type="transmembrane region" description="Helical" evidence="6">
    <location>
        <begin position="255"/>
        <end position="274"/>
    </location>
</feature>
<feature type="transmembrane region" description="Helical" evidence="6">
    <location>
        <begin position="420"/>
        <end position="439"/>
    </location>
</feature>
<dbReference type="Proteomes" id="UP001274830">
    <property type="component" value="Unassembled WGS sequence"/>
</dbReference>
<sequence length="493" mass="53123">MDMQRLGKKQELKRNFRVLSIISFMCLMMGTWPIAICGTTGGLVAAGTGGLIVVYISSAIFYCTMVASIAEMASIAPTAGGQYHWASEFAHPKAQKFISYVAGWLLTTSWLVGMASGFFLIGQLSQACIQAGNPDYVPQAWQVWLFVVMFSTAGLIANTVLAQYLAILEIIAAGFFIIAFAANIIIFWVMAPRNSASEVFGTFTNGNEWPNSGFGILTAQISVLFLLIGSDGAAHLSEEIQDASVTVPRGIMGSYLLGAVTGFIVLVTFCFAFHPDALDSPTGFPFIQVYVDTTGSVRGAQALTAVLILLIFLGGANFMASASRQTFAFARDGGLPFSRHIAKVSDSFHVPLLAVGLAFIVPILLSLIDLGSTVAFEAIVSLQLIALFVTYLVSIGTLVYRRLYGPALPERRWSLGSLGMPINILALLYGFFALIFIVIPSVPGPTLEEMNWAPVIFVGILVFALVYYFAGGHKTYDGPVVLVRDQSDWKRSG</sequence>
<name>A0AAE0TT33_9PEZI</name>
<comment type="caution">
    <text evidence="7">The sequence shown here is derived from an EMBL/GenBank/DDBJ whole genome shotgun (WGS) entry which is preliminary data.</text>
</comment>
<protein>
    <recommendedName>
        <fullName evidence="9">Amino acid permease</fullName>
    </recommendedName>
</protein>
<keyword evidence="4 6" id="KW-1133">Transmembrane helix</keyword>
<dbReference type="GO" id="GO:0022857">
    <property type="term" value="F:transmembrane transporter activity"/>
    <property type="evidence" value="ECO:0007669"/>
    <property type="project" value="InterPro"/>
</dbReference>
<evidence type="ECO:0000313" key="8">
    <source>
        <dbReference type="Proteomes" id="UP001274830"/>
    </source>
</evidence>
<accession>A0AAE0TT33</accession>